<feature type="domain" description="Co-chaperone DjlA N-terminal" evidence="1">
    <location>
        <begin position="26"/>
        <end position="142"/>
    </location>
</feature>
<evidence type="ECO:0000313" key="2">
    <source>
        <dbReference type="EMBL" id="EPX75910.1"/>
    </source>
</evidence>
<reference evidence="3" key="1">
    <citation type="journal article" date="2014" name="Stand. Genomic Sci.">
        <title>Genome sequence of the exopolysaccharide-producing Salipiger mucosus type strain (DSM 16094(T)), a moderately halophilic member of the Roseobacter clade.</title>
        <authorList>
            <person name="Riedel T."/>
            <person name="Spring S."/>
            <person name="Fiebig A."/>
            <person name="Petersen J."/>
            <person name="Kyrpides N.C."/>
            <person name="Goker M."/>
            <person name="Klenk H.P."/>
        </authorList>
    </citation>
    <scope>NUCLEOTIDE SEQUENCE [LARGE SCALE GENOMIC DNA]</scope>
    <source>
        <strain evidence="3">DSM 16094</strain>
    </source>
</reference>
<dbReference type="OrthoDB" id="5402150at2"/>
<dbReference type="Pfam" id="PF05099">
    <property type="entry name" value="TerB"/>
    <property type="match status" value="1"/>
</dbReference>
<gene>
    <name evidence="2" type="ORF">Salmuc_02306</name>
</gene>
<dbReference type="InterPro" id="IPR029024">
    <property type="entry name" value="TerB-like"/>
</dbReference>
<dbReference type="STRING" id="1123237.Salmuc_02306"/>
<dbReference type="InterPro" id="IPR007791">
    <property type="entry name" value="DjlA_N"/>
</dbReference>
<accession>S9RCQ2</accession>
<organism evidence="2 3">
    <name type="scientific">Salipiger mucosus DSM 16094</name>
    <dbReference type="NCBI Taxonomy" id="1123237"/>
    <lineage>
        <taxon>Bacteria</taxon>
        <taxon>Pseudomonadati</taxon>
        <taxon>Pseudomonadota</taxon>
        <taxon>Alphaproteobacteria</taxon>
        <taxon>Rhodobacterales</taxon>
        <taxon>Roseobacteraceae</taxon>
        <taxon>Salipiger</taxon>
    </lineage>
</organism>
<keyword evidence="3" id="KW-1185">Reference proteome</keyword>
<dbReference type="EMBL" id="APVH01000064">
    <property type="protein sequence ID" value="EPX75910.1"/>
    <property type="molecule type" value="Genomic_DNA"/>
</dbReference>
<comment type="caution">
    <text evidence="2">The sequence shown here is derived from an EMBL/GenBank/DDBJ whole genome shotgun (WGS) entry which is preliminary data.</text>
</comment>
<protein>
    <recommendedName>
        <fullName evidence="1">Co-chaperone DjlA N-terminal domain-containing protein</fullName>
    </recommendedName>
</protein>
<evidence type="ECO:0000313" key="3">
    <source>
        <dbReference type="Proteomes" id="UP000015347"/>
    </source>
</evidence>
<dbReference type="RefSeq" id="WP_020042393.1">
    <property type="nucleotide sequence ID" value="NZ_KE557286.1"/>
</dbReference>
<evidence type="ECO:0000259" key="1">
    <source>
        <dbReference type="Pfam" id="PF05099"/>
    </source>
</evidence>
<dbReference type="HOGENOM" id="CLU_111095_3_0_5"/>
<dbReference type="Gene3D" id="1.10.3680.10">
    <property type="entry name" value="TerB-like"/>
    <property type="match status" value="1"/>
</dbReference>
<dbReference type="Proteomes" id="UP000015347">
    <property type="component" value="Unassembled WGS sequence"/>
</dbReference>
<sequence length="148" mass="16235">MFERLTHLFHRRARPKAPLPPLDARHALGALLVKMALADRGYLFAEVAEIDRILRRAHGLKPLEAARMRAECEAIARAAPGIDEMARVIRETVDPAHRYEIVEALWQVALADGATDAQEAALADLVEDKLGLDREASETARAAAASIP</sequence>
<name>S9RCQ2_9RHOB</name>
<dbReference type="AlphaFoldDB" id="S9RCQ2"/>
<dbReference type="SUPFAM" id="SSF158682">
    <property type="entry name" value="TerB-like"/>
    <property type="match status" value="1"/>
</dbReference>
<dbReference type="CDD" id="cd07313">
    <property type="entry name" value="terB_like_2"/>
    <property type="match status" value="1"/>
</dbReference>
<proteinExistence type="predicted"/>
<dbReference type="eggNOG" id="COG4103">
    <property type="taxonomic scope" value="Bacteria"/>
</dbReference>